<accession>A0A0A7FZL5</accession>
<dbReference type="RefSeq" id="WP_052139529.1">
    <property type="nucleotide sequence ID" value="NZ_CP006905.1"/>
</dbReference>
<dbReference type="InterPro" id="IPR000801">
    <property type="entry name" value="Esterase-like"/>
</dbReference>
<dbReference type="HOGENOM" id="CLU_035499_1_0_9"/>
<dbReference type="InterPro" id="IPR050955">
    <property type="entry name" value="Plant_Biomass_Hydrol_Est"/>
</dbReference>
<organism evidence="4 5">
    <name type="scientific">Clostridium baratii str. Sullivan</name>
    <dbReference type="NCBI Taxonomy" id="1415775"/>
    <lineage>
        <taxon>Bacteria</taxon>
        <taxon>Bacillati</taxon>
        <taxon>Bacillota</taxon>
        <taxon>Clostridia</taxon>
        <taxon>Eubacteriales</taxon>
        <taxon>Clostridiaceae</taxon>
        <taxon>Clostridium</taxon>
    </lineage>
</organism>
<feature type="region of interest" description="Disordered" evidence="2">
    <location>
        <begin position="29"/>
        <end position="69"/>
    </location>
</feature>
<keyword evidence="1 3" id="KW-0732">Signal</keyword>
<dbReference type="AlphaFoldDB" id="A0A0A7FZL5"/>
<feature type="compositionally biased region" description="Basic and acidic residues" evidence="2">
    <location>
        <begin position="35"/>
        <end position="59"/>
    </location>
</feature>
<dbReference type="OrthoDB" id="9777383at2"/>
<name>A0A0A7FZL5_9CLOT</name>
<evidence type="ECO:0000256" key="2">
    <source>
        <dbReference type="SAM" id="MobiDB-lite"/>
    </source>
</evidence>
<evidence type="ECO:0000256" key="3">
    <source>
        <dbReference type="SAM" id="SignalP"/>
    </source>
</evidence>
<feature type="signal peptide" evidence="3">
    <location>
        <begin position="1"/>
        <end position="25"/>
    </location>
</feature>
<evidence type="ECO:0000256" key="1">
    <source>
        <dbReference type="ARBA" id="ARBA00022729"/>
    </source>
</evidence>
<sequence length="358" mass="40265">MGIRKFNQKIAKVSVSAILMSTILAGCNTNSDTDIQNKEDATRKQDSSIQNQREEEKSNKPQTGGMNVDKSSDMELQEMITSEVSKFQTFVFNDTESDVVIEYNLYIPESYDETKTYPLVMFIPDSSLVDKGLEASLTQGWGGLIWTTDSEQAKHESFVLVPTYTGGVTNDSANSKMHSIVNDSYQTSDDVDATVRLVKSICDTYSINTDKIYATGQSMGCMTSMYLNANYPDLFAASIFVGGQWDTDVLLELKDDKFFYIVAEGDVKASEGMNLLKEEYDQNGVEYGYIMLDAKDSYDVQNAKVNELLSNNNTINFIMFEKGSVLLEGITVSNEHMYSFDYAYKLESVRNWLFEQSK</sequence>
<dbReference type="PROSITE" id="PS51257">
    <property type="entry name" value="PROKAR_LIPOPROTEIN"/>
    <property type="match status" value="1"/>
</dbReference>
<protein>
    <submittedName>
        <fullName evidence="4">Esterase family protein</fullName>
    </submittedName>
</protein>
<dbReference type="KEGG" id="cbv:U729_2116"/>
<dbReference type="InterPro" id="IPR029058">
    <property type="entry name" value="AB_hydrolase_fold"/>
</dbReference>
<feature type="chain" id="PRO_5038937315" evidence="3">
    <location>
        <begin position="26"/>
        <end position="358"/>
    </location>
</feature>
<dbReference type="Gene3D" id="3.40.50.1820">
    <property type="entry name" value="alpha/beta hydrolase"/>
    <property type="match status" value="1"/>
</dbReference>
<gene>
    <name evidence="4" type="ORF">U729_2116</name>
</gene>
<dbReference type="Proteomes" id="UP000030635">
    <property type="component" value="Chromosome"/>
</dbReference>
<dbReference type="Pfam" id="PF00756">
    <property type="entry name" value="Esterase"/>
    <property type="match status" value="1"/>
</dbReference>
<proteinExistence type="predicted"/>
<reference evidence="4 5" key="1">
    <citation type="journal article" date="2015" name="Infect. Genet. Evol.">
        <title>Genomic sequences of six botulinum neurotoxin-producing strains representing three clostridial species illustrate the mobility and diversity of botulinum neurotoxin genes.</title>
        <authorList>
            <person name="Smith T.J."/>
            <person name="Hill K.K."/>
            <person name="Xie G."/>
            <person name="Foley B.T."/>
            <person name="Williamson C.H."/>
            <person name="Foster J.T."/>
            <person name="Johnson S.L."/>
            <person name="Chertkov O."/>
            <person name="Teshima H."/>
            <person name="Gibbons H.S."/>
            <person name="Johnsky L.A."/>
            <person name="Karavis M.A."/>
            <person name="Smith L.A."/>
        </authorList>
    </citation>
    <scope>NUCLEOTIDE SEQUENCE [LARGE SCALE GENOMIC DNA]</scope>
    <source>
        <strain evidence="4">Sullivan</strain>
    </source>
</reference>
<dbReference type="PANTHER" id="PTHR43037:SF1">
    <property type="entry name" value="BLL1128 PROTEIN"/>
    <property type="match status" value="1"/>
</dbReference>
<evidence type="ECO:0000313" key="5">
    <source>
        <dbReference type="Proteomes" id="UP000030635"/>
    </source>
</evidence>
<keyword evidence="5" id="KW-1185">Reference proteome</keyword>
<dbReference type="PANTHER" id="PTHR43037">
    <property type="entry name" value="UNNAMED PRODUCT-RELATED"/>
    <property type="match status" value="1"/>
</dbReference>
<dbReference type="SUPFAM" id="SSF53474">
    <property type="entry name" value="alpha/beta-Hydrolases"/>
    <property type="match status" value="1"/>
</dbReference>
<evidence type="ECO:0000313" key="4">
    <source>
        <dbReference type="EMBL" id="AIY84335.1"/>
    </source>
</evidence>
<dbReference type="EMBL" id="CP006905">
    <property type="protein sequence ID" value="AIY84335.1"/>
    <property type="molecule type" value="Genomic_DNA"/>
</dbReference>
<dbReference type="eggNOG" id="COG4099">
    <property type="taxonomic scope" value="Bacteria"/>
</dbReference>